<accession>A0ABW1Z500</accession>
<dbReference type="Gene3D" id="3.40.50.1580">
    <property type="entry name" value="Nucleoside phosphorylase domain"/>
    <property type="match status" value="1"/>
</dbReference>
<evidence type="ECO:0000259" key="1">
    <source>
        <dbReference type="Pfam" id="PF01048"/>
    </source>
</evidence>
<dbReference type="Pfam" id="PF01048">
    <property type="entry name" value="PNP_UDP_1"/>
    <property type="match status" value="1"/>
</dbReference>
<dbReference type="Proteomes" id="UP001596391">
    <property type="component" value="Unassembled WGS sequence"/>
</dbReference>
<evidence type="ECO:0000313" key="2">
    <source>
        <dbReference type="EMBL" id="MFC6644472.1"/>
    </source>
</evidence>
<dbReference type="EMBL" id="JBHSWI010000001">
    <property type="protein sequence ID" value="MFC6644472.1"/>
    <property type="molecule type" value="Genomic_DNA"/>
</dbReference>
<comment type="caution">
    <text evidence="2">The sequence shown here is derived from an EMBL/GenBank/DDBJ whole genome shotgun (WGS) entry which is preliminary data.</text>
</comment>
<reference evidence="3" key="1">
    <citation type="journal article" date="2019" name="Int. J. Syst. Evol. Microbiol.">
        <title>The Global Catalogue of Microorganisms (GCM) 10K type strain sequencing project: providing services to taxonomists for standard genome sequencing and annotation.</title>
        <authorList>
            <consortium name="The Broad Institute Genomics Platform"/>
            <consortium name="The Broad Institute Genome Sequencing Center for Infectious Disease"/>
            <person name="Wu L."/>
            <person name="Ma J."/>
        </authorList>
    </citation>
    <scope>NUCLEOTIDE SEQUENCE [LARGE SCALE GENOMIC DNA]</scope>
    <source>
        <strain evidence="3">CGMCC 1.16026</strain>
    </source>
</reference>
<feature type="domain" description="Nucleoside phosphorylase" evidence="1">
    <location>
        <begin position="112"/>
        <end position="163"/>
    </location>
</feature>
<organism evidence="2 3">
    <name type="scientific">Granulicella cerasi</name>
    <dbReference type="NCBI Taxonomy" id="741063"/>
    <lineage>
        <taxon>Bacteria</taxon>
        <taxon>Pseudomonadati</taxon>
        <taxon>Acidobacteriota</taxon>
        <taxon>Terriglobia</taxon>
        <taxon>Terriglobales</taxon>
        <taxon>Acidobacteriaceae</taxon>
        <taxon>Granulicella</taxon>
    </lineage>
</organism>
<evidence type="ECO:0000313" key="3">
    <source>
        <dbReference type="Proteomes" id="UP001596391"/>
    </source>
</evidence>
<dbReference type="SUPFAM" id="SSF53167">
    <property type="entry name" value="Purine and uridine phosphorylases"/>
    <property type="match status" value="1"/>
</dbReference>
<gene>
    <name evidence="2" type="ORF">ACFQBQ_02485</name>
</gene>
<dbReference type="InterPro" id="IPR000845">
    <property type="entry name" value="Nucleoside_phosphorylase_d"/>
</dbReference>
<proteinExistence type="predicted"/>
<dbReference type="RefSeq" id="WP_263372409.1">
    <property type="nucleotide sequence ID" value="NZ_JAGSYD010000005.1"/>
</dbReference>
<dbReference type="InterPro" id="IPR035994">
    <property type="entry name" value="Nucleoside_phosphorylase_sf"/>
</dbReference>
<name>A0ABW1Z500_9BACT</name>
<keyword evidence="3" id="KW-1185">Reference proteome</keyword>
<protein>
    <submittedName>
        <fullName evidence="2">Phosphorylase</fullName>
    </submittedName>
</protein>
<sequence length="223" mass="23218">MAAKRFGIVAALPRELALLVGKLKPDAVSLEQGIARYELPNAVVVAAGMGAGRAMLAVEACGDVETLISVGLAGACSPRLMPGSVAEARVVLDTQTGERYGAASTTDIVLATTPVIASVAEKARLALAYDAAMVDMEAAAVARLARTRDLPFRAIKAISDAHDFELEGLSKFAGPRGEFRTGAFALYTALRPAMWPKAIKLGGDSSRALKALTAKLQQVIAEP</sequence>